<dbReference type="AlphaFoldDB" id="A0A6N9NNF8"/>
<evidence type="ECO:0000256" key="1">
    <source>
        <dbReference type="SAM" id="SignalP"/>
    </source>
</evidence>
<feature type="signal peptide" evidence="1">
    <location>
        <begin position="1"/>
        <end position="18"/>
    </location>
</feature>
<dbReference type="RefSeq" id="WP_160634355.1">
    <property type="nucleotide sequence ID" value="NZ_WWNE01000018.1"/>
</dbReference>
<name>A0A6N9NNF8_9FLAO</name>
<evidence type="ECO:0000259" key="2">
    <source>
        <dbReference type="Pfam" id="PF20594"/>
    </source>
</evidence>
<dbReference type="EMBL" id="WWNE01000018">
    <property type="protein sequence ID" value="NBG67409.1"/>
    <property type="molecule type" value="Genomic_DNA"/>
</dbReference>
<accession>A0A6N9NNF8</accession>
<feature type="chain" id="PRO_5026726788" description="DUF6794 domain-containing protein" evidence="1">
    <location>
        <begin position="19"/>
        <end position="245"/>
    </location>
</feature>
<protein>
    <recommendedName>
        <fullName evidence="2">DUF6794 domain-containing protein</fullName>
    </recommendedName>
</protein>
<evidence type="ECO:0000313" key="3">
    <source>
        <dbReference type="EMBL" id="NBG67409.1"/>
    </source>
</evidence>
<dbReference type="Proteomes" id="UP000470771">
    <property type="component" value="Unassembled WGS sequence"/>
</dbReference>
<sequence>MRKNILIILLLAFSSTFGQTDSKKENYKPVNLDEAVEQLKIIHHDSTKQKIFAMTEDEFMTGAHMGLGMWMRNNWGLWKGKELADYFNSIGIYHPDDMSGIILTSYYRELQGQEWKIDEQVKYYQDFWKKSNEHFQKLESDTAYQKMIQAKQDSLQQARFLQEKSELTKGQKVVGYLGYQCRLLDLGMRSKIEGTVVEWTADDKLVVHIDNYVEANKMKRVKKCNNVQNDTVIVENHSSFRMKEK</sequence>
<proteinExistence type="predicted"/>
<organism evidence="3 4">
    <name type="scientific">Acidiluteibacter ferrifornacis</name>
    <dbReference type="NCBI Taxonomy" id="2692424"/>
    <lineage>
        <taxon>Bacteria</taxon>
        <taxon>Pseudomonadati</taxon>
        <taxon>Bacteroidota</taxon>
        <taxon>Flavobacteriia</taxon>
        <taxon>Flavobacteriales</taxon>
        <taxon>Cryomorphaceae</taxon>
        <taxon>Acidiluteibacter</taxon>
    </lineage>
</organism>
<feature type="domain" description="DUF6794" evidence="2">
    <location>
        <begin position="29"/>
        <end position="110"/>
    </location>
</feature>
<reference evidence="3 4" key="1">
    <citation type="submission" date="2019-12" db="EMBL/GenBank/DDBJ databases">
        <authorList>
            <person name="Zhao J."/>
        </authorList>
    </citation>
    <scope>NUCLEOTIDE SEQUENCE [LARGE SCALE GENOMIC DNA]</scope>
    <source>
        <strain evidence="3 4">S-15</strain>
    </source>
</reference>
<comment type="caution">
    <text evidence="3">The sequence shown here is derived from an EMBL/GenBank/DDBJ whole genome shotgun (WGS) entry which is preliminary data.</text>
</comment>
<dbReference type="Pfam" id="PF20594">
    <property type="entry name" value="DUF6794"/>
    <property type="match status" value="1"/>
</dbReference>
<keyword evidence="1" id="KW-0732">Signal</keyword>
<dbReference type="InterPro" id="IPR046744">
    <property type="entry name" value="DUF6794"/>
</dbReference>
<keyword evidence="4" id="KW-1185">Reference proteome</keyword>
<gene>
    <name evidence="3" type="ORF">GQN54_14880</name>
</gene>
<evidence type="ECO:0000313" key="4">
    <source>
        <dbReference type="Proteomes" id="UP000470771"/>
    </source>
</evidence>